<organism evidence="1 2">
    <name type="scientific">Actinomyces bowdenii</name>
    <dbReference type="NCBI Taxonomy" id="131109"/>
    <lineage>
        <taxon>Bacteria</taxon>
        <taxon>Bacillati</taxon>
        <taxon>Actinomycetota</taxon>
        <taxon>Actinomycetes</taxon>
        <taxon>Actinomycetales</taxon>
        <taxon>Actinomycetaceae</taxon>
        <taxon>Actinomyces</taxon>
    </lineage>
</organism>
<dbReference type="EMBL" id="JACBXV010000064">
    <property type="protein sequence ID" value="NYS69091.1"/>
    <property type="molecule type" value="Genomic_DNA"/>
</dbReference>
<protein>
    <recommendedName>
        <fullName evidence="3">PIN domain-containing protein</fullName>
    </recommendedName>
</protein>
<evidence type="ECO:0000313" key="2">
    <source>
        <dbReference type="Proteomes" id="UP000572528"/>
    </source>
</evidence>
<gene>
    <name evidence="1" type="ORF">HZZ05_06085</name>
</gene>
<evidence type="ECO:0000313" key="1">
    <source>
        <dbReference type="EMBL" id="NYS69091.1"/>
    </source>
</evidence>
<proteinExistence type="predicted"/>
<name>A0A853ELX8_9ACTO</name>
<reference evidence="1 2" key="1">
    <citation type="submission" date="2020-07" db="EMBL/GenBank/DDBJ databases">
        <title>MOT database genomes.</title>
        <authorList>
            <person name="Joseph S."/>
            <person name="Aduse-Opoku J."/>
            <person name="Hashim A."/>
            <person name="Wade W."/>
            <person name="Curtis M."/>
        </authorList>
    </citation>
    <scope>NUCLEOTIDE SEQUENCE [LARGE SCALE GENOMIC DNA]</scope>
    <source>
        <strain evidence="1 2">WMus004</strain>
    </source>
</reference>
<dbReference type="RefSeq" id="WP_179900390.1">
    <property type="nucleotide sequence ID" value="NZ_JACBXV010000064.1"/>
</dbReference>
<evidence type="ECO:0008006" key="3">
    <source>
        <dbReference type="Google" id="ProtNLM"/>
    </source>
</evidence>
<accession>A0A853ELX8</accession>
<dbReference type="AlphaFoldDB" id="A0A853ELX8"/>
<dbReference type="Proteomes" id="UP000572528">
    <property type="component" value="Unassembled WGS sequence"/>
</dbReference>
<sequence length="180" mass="20282">MTVWFIDTSILVHILDIPGLSKSGHPSRDQALSDLRARTAQKDIFLLPITTVIETGNHICQLDDGQQRRRAAERFRGVLQKIIDGEAPWRLNEVQWDDDFLASFLNGAATRQHWVEHACQQTLGGGDMSILVEREQYQMRTGLRDVRIWTLDHQLQAFALVDREAPSGHAATGHNTHPAG</sequence>
<comment type="caution">
    <text evidence="1">The sequence shown here is derived from an EMBL/GenBank/DDBJ whole genome shotgun (WGS) entry which is preliminary data.</text>
</comment>